<evidence type="ECO:0000256" key="1">
    <source>
        <dbReference type="SAM" id="MobiDB-lite"/>
    </source>
</evidence>
<protein>
    <recommendedName>
        <fullName evidence="4">DUF4254 domain-containing protein</fullName>
    </recommendedName>
</protein>
<proteinExistence type="predicted"/>
<feature type="compositionally biased region" description="Basic and acidic residues" evidence="1">
    <location>
        <begin position="136"/>
        <end position="163"/>
    </location>
</feature>
<dbReference type="RefSeq" id="WP_378168773.1">
    <property type="nucleotide sequence ID" value="NZ_JBHSBU010000004.1"/>
</dbReference>
<evidence type="ECO:0000313" key="3">
    <source>
        <dbReference type="Proteomes" id="UP001595791"/>
    </source>
</evidence>
<sequence length="163" mass="19123">MTRDDTLAADVTFVVRDTIRLPDLGNALSREFVEWMDWYDHQRKIDDPADVQPSPVTPLLDAFDATSQPIKEAGQQILLLARKDKDRANRLMNRLERLIRNREHIAWSCDPTIEEFQKCRRIACHLRHLAQSRPPFEGHTEHPNSEPYDHDAHTPDHRNRLYP</sequence>
<feature type="region of interest" description="Disordered" evidence="1">
    <location>
        <begin position="133"/>
        <end position="163"/>
    </location>
</feature>
<gene>
    <name evidence="2" type="ORF">ACFOW7_21990</name>
</gene>
<dbReference type="Proteomes" id="UP001595791">
    <property type="component" value="Unassembled WGS sequence"/>
</dbReference>
<organism evidence="2 3">
    <name type="scientific">Chitinimonas lacunae</name>
    <dbReference type="NCBI Taxonomy" id="1963018"/>
    <lineage>
        <taxon>Bacteria</taxon>
        <taxon>Pseudomonadati</taxon>
        <taxon>Pseudomonadota</taxon>
        <taxon>Betaproteobacteria</taxon>
        <taxon>Neisseriales</taxon>
        <taxon>Chitinibacteraceae</taxon>
        <taxon>Chitinimonas</taxon>
    </lineage>
</organism>
<reference evidence="3" key="1">
    <citation type="journal article" date="2019" name="Int. J. Syst. Evol. Microbiol.">
        <title>The Global Catalogue of Microorganisms (GCM) 10K type strain sequencing project: providing services to taxonomists for standard genome sequencing and annotation.</title>
        <authorList>
            <consortium name="The Broad Institute Genomics Platform"/>
            <consortium name="The Broad Institute Genome Sequencing Center for Infectious Disease"/>
            <person name="Wu L."/>
            <person name="Ma J."/>
        </authorList>
    </citation>
    <scope>NUCLEOTIDE SEQUENCE [LARGE SCALE GENOMIC DNA]</scope>
    <source>
        <strain evidence="3">LMG 29894</strain>
    </source>
</reference>
<name>A0ABV8MWG8_9NEIS</name>
<comment type="caution">
    <text evidence="2">The sequence shown here is derived from an EMBL/GenBank/DDBJ whole genome shotgun (WGS) entry which is preliminary data.</text>
</comment>
<evidence type="ECO:0008006" key="4">
    <source>
        <dbReference type="Google" id="ProtNLM"/>
    </source>
</evidence>
<accession>A0ABV8MWG8</accession>
<evidence type="ECO:0000313" key="2">
    <source>
        <dbReference type="EMBL" id="MFC4162012.1"/>
    </source>
</evidence>
<keyword evidence="3" id="KW-1185">Reference proteome</keyword>
<dbReference type="EMBL" id="JBHSBU010000004">
    <property type="protein sequence ID" value="MFC4162012.1"/>
    <property type="molecule type" value="Genomic_DNA"/>
</dbReference>